<gene>
    <name evidence="2" type="ORF">HK105_205817</name>
</gene>
<sequence>MFPMFLRVADWNASGDAFGPARGYAGLEGLKDGFKWVLVESHASNPAATIERQISNGPYALGGGWQGLPAESLLRLDVSLVSDKAAGICKSPPSSSPMNLSLVTELGVPLDKKTVTVVTGEGSIYTLVCYTVSGHPTSNTLVAKPPEKQSHLRGSSAEPSGGQSTEMASKPSSYTHRLPSRNPSLAQVNIDLSLYIHYSSLLRFEDFGRCVFTKLGDQSGATHIAANLAATKQDASTLARCNPQAESIPVKTSRFPTPQLLQPQGQRQNRSEDIVARSTADSCDQNAHAATPADAQSGTQTAGGYPPPPPLYSIPRQADVRYAKHTIKGSASADCGTAPAVLAHSTTAPVHSTAPAAEASSSHLHQPARRRVPPRTGSVASRPATPSTTEPFPSRQMAPPRSAASSRFHPYDAQARSKRSRWDPAAWKALASLPGNWPDFPPIGAYVRRASIRVDPSSAWQWPVPVQLDVAVGPKTPVLPVRL</sequence>
<feature type="region of interest" description="Disordered" evidence="1">
    <location>
        <begin position="349"/>
        <end position="417"/>
    </location>
</feature>
<dbReference type="Proteomes" id="UP001527925">
    <property type="component" value="Unassembled WGS sequence"/>
</dbReference>
<feature type="compositionally biased region" description="Polar residues" evidence="1">
    <location>
        <begin position="255"/>
        <end position="268"/>
    </location>
</feature>
<reference evidence="2 3" key="1">
    <citation type="submission" date="2023-09" db="EMBL/GenBank/DDBJ databases">
        <title>Pangenome analysis of Batrachochytrium dendrobatidis and related Chytrids.</title>
        <authorList>
            <person name="Yacoub M.N."/>
            <person name="Stajich J.E."/>
            <person name="James T.Y."/>
        </authorList>
    </citation>
    <scope>NUCLEOTIDE SEQUENCE [LARGE SCALE GENOMIC DNA]</scope>
    <source>
        <strain evidence="2 3">JEL0888</strain>
    </source>
</reference>
<organism evidence="2 3">
    <name type="scientific">Polyrhizophydium stewartii</name>
    <dbReference type="NCBI Taxonomy" id="2732419"/>
    <lineage>
        <taxon>Eukaryota</taxon>
        <taxon>Fungi</taxon>
        <taxon>Fungi incertae sedis</taxon>
        <taxon>Chytridiomycota</taxon>
        <taxon>Chytridiomycota incertae sedis</taxon>
        <taxon>Chytridiomycetes</taxon>
        <taxon>Rhizophydiales</taxon>
        <taxon>Rhizophydiales incertae sedis</taxon>
        <taxon>Polyrhizophydium</taxon>
    </lineage>
</organism>
<evidence type="ECO:0000313" key="2">
    <source>
        <dbReference type="EMBL" id="KAL2914678.1"/>
    </source>
</evidence>
<comment type="caution">
    <text evidence="2">The sequence shown here is derived from an EMBL/GenBank/DDBJ whole genome shotgun (WGS) entry which is preliminary data.</text>
</comment>
<keyword evidence="3" id="KW-1185">Reference proteome</keyword>
<dbReference type="EMBL" id="JADGIZ020000031">
    <property type="protein sequence ID" value="KAL2914678.1"/>
    <property type="molecule type" value="Genomic_DNA"/>
</dbReference>
<feature type="region of interest" description="Disordered" evidence="1">
    <location>
        <begin position="140"/>
        <end position="181"/>
    </location>
</feature>
<name>A0ABR4N561_9FUNG</name>
<evidence type="ECO:0000313" key="3">
    <source>
        <dbReference type="Proteomes" id="UP001527925"/>
    </source>
</evidence>
<feature type="region of interest" description="Disordered" evidence="1">
    <location>
        <begin position="255"/>
        <end position="314"/>
    </location>
</feature>
<proteinExistence type="predicted"/>
<evidence type="ECO:0000256" key="1">
    <source>
        <dbReference type="SAM" id="MobiDB-lite"/>
    </source>
</evidence>
<accession>A0ABR4N561</accession>
<feature type="compositionally biased region" description="Polar residues" evidence="1">
    <location>
        <begin position="157"/>
        <end position="181"/>
    </location>
</feature>
<protein>
    <submittedName>
        <fullName evidence="2">Uncharacterized protein</fullName>
    </submittedName>
</protein>